<organism evidence="1">
    <name type="scientific">hydrothermal vent metagenome</name>
    <dbReference type="NCBI Taxonomy" id="652676"/>
    <lineage>
        <taxon>unclassified sequences</taxon>
        <taxon>metagenomes</taxon>
        <taxon>ecological metagenomes</taxon>
    </lineage>
</organism>
<evidence type="ECO:0000313" key="1">
    <source>
        <dbReference type="EMBL" id="VAX12869.1"/>
    </source>
</evidence>
<dbReference type="Gene3D" id="3.10.129.140">
    <property type="entry name" value="Helicobacter TNF-alpha-Inducing protein"/>
    <property type="match status" value="1"/>
</dbReference>
<proteinExistence type="predicted"/>
<protein>
    <recommendedName>
        <fullName evidence="2">Lipoprotein</fullName>
    </recommendedName>
</protein>
<sequence>MRKWHYSNQVIKTLILASVSLLIFGCSGKTLVESDLGMSDAPDWVNQGTQYLNNNKGRLFHGVGEAPVMGDVSLQKSTADNRARAEVARILSSYLDVASQDYGAASGSGKDATAQQSVSREIKNLTKINLSGARIIGRWKDKKTGTIYSLAELDMKYVKQVMKNVRDMNQDLQRYINNNAENIFDKVSTR</sequence>
<reference evidence="1" key="1">
    <citation type="submission" date="2018-06" db="EMBL/GenBank/DDBJ databases">
        <authorList>
            <person name="Zhirakovskaya E."/>
        </authorList>
    </citation>
    <scope>NUCLEOTIDE SEQUENCE</scope>
</reference>
<name>A0A3B1B3F0_9ZZZZ</name>
<dbReference type="EMBL" id="UOFZ01000067">
    <property type="protein sequence ID" value="VAX12869.1"/>
    <property type="molecule type" value="Genomic_DNA"/>
</dbReference>
<dbReference type="PROSITE" id="PS51257">
    <property type="entry name" value="PROKAR_LIPOPROTEIN"/>
    <property type="match status" value="1"/>
</dbReference>
<dbReference type="AlphaFoldDB" id="A0A3B1B3F0"/>
<gene>
    <name evidence="1" type="ORF">MNBD_GAMMA24-1358</name>
</gene>
<accession>A0A3B1B3F0</accession>
<evidence type="ECO:0008006" key="2">
    <source>
        <dbReference type="Google" id="ProtNLM"/>
    </source>
</evidence>